<sequence>MAIALRFLSVATFLFLLISSAAASSEVHDLLEKFGLPKGLLPHLADNYSLAGDGSFEVQLEHPCYVRFSDLIFYEETITGHISYGSLSGIKGIQVRKNFFWFPISSIRADEDVKTIRFDTATFTEIHPWDEFKDVHDCDKFKLEEIWSSYAADL</sequence>
<protein>
    <submittedName>
        <fullName evidence="2">Uncharacterized protein</fullName>
    </submittedName>
</protein>
<name>A0A8J5HMQ4_ZINOF</name>
<evidence type="ECO:0000256" key="1">
    <source>
        <dbReference type="SAM" id="SignalP"/>
    </source>
</evidence>
<keyword evidence="1" id="KW-0732">Signal</keyword>
<comment type="caution">
    <text evidence="2">The sequence shown here is derived from an EMBL/GenBank/DDBJ whole genome shotgun (WGS) entry which is preliminary data.</text>
</comment>
<keyword evidence="3" id="KW-1185">Reference proteome</keyword>
<dbReference type="EMBL" id="JACMSC010000003">
    <property type="protein sequence ID" value="KAG6528779.1"/>
    <property type="molecule type" value="Genomic_DNA"/>
</dbReference>
<dbReference type="InterPro" id="IPR007493">
    <property type="entry name" value="DUF538"/>
</dbReference>
<evidence type="ECO:0000313" key="3">
    <source>
        <dbReference type="Proteomes" id="UP000734854"/>
    </source>
</evidence>
<dbReference type="Proteomes" id="UP000734854">
    <property type="component" value="Unassembled WGS sequence"/>
</dbReference>
<reference evidence="2 3" key="1">
    <citation type="submission" date="2020-08" db="EMBL/GenBank/DDBJ databases">
        <title>Plant Genome Project.</title>
        <authorList>
            <person name="Zhang R.-G."/>
        </authorList>
    </citation>
    <scope>NUCLEOTIDE SEQUENCE [LARGE SCALE GENOMIC DNA]</scope>
    <source>
        <tissue evidence="2">Rhizome</tissue>
    </source>
</reference>
<dbReference type="OrthoDB" id="622488at2759"/>
<dbReference type="PANTHER" id="PTHR31676:SF71">
    <property type="entry name" value="EXPRESSED PROTEIN"/>
    <property type="match status" value="1"/>
</dbReference>
<dbReference type="Pfam" id="PF04398">
    <property type="entry name" value="DUF538"/>
    <property type="match status" value="1"/>
</dbReference>
<organism evidence="2 3">
    <name type="scientific">Zingiber officinale</name>
    <name type="common">Ginger</name>
    <name type="synonym">Amomum zingiber</name>
    <dbReference type="NCBI Taxonomy" id="94328"/>
    <lineage>
        <taxon>Eukaryota</taxon>
        <taxon>Viridiplantae</taxon>
        <taxon>Streptophyta</taxon>
        <taxon>Embryophyta</taxon>
        <taxon>Tracheophyta</taxon>
        <taxon>Spermatophyta</taxon>
        <taxon>Magnoliopsida</taxon>
        <taxon>Liliopsida</taxon>
        <taxon>Zingiberales</taxon>
        <taxon>Zingiberaceae</taxon>
        <taxon>Zingiber</taxon>
    </lineage>
</organism>
<evidence type="ECO:0000313" key="2">
    <source>
        <dbReference type="EMBL" id="KAG6528779.1"/>
    </source>
</evidence>
<gene>
    <name evidence="2" type="ORF">ZIOFF_010964</name>
</gene>
<accession>A0A8J5HMQ4</accession>
<proteinExistence type="predicted"/>
<dbReference type="PANTHER" id="PTHR31676">
    <property type="entry name" value="T31J12.3 PROTEIN-RELATED"/>
    <property type="match status" value="1"/>
</dbReference>
<feature type="chain" id="PRO_5035219180" evidence="1">
    <location>
        <begin position="24"/>
        <end position="154"/>
    </location>
</feature>
<feature type="signal peptide" evidence="1">
    <location>
        <begin position="1"/>
        <end position="23"/>
    </location>
</feature>
<dbReference type="AlphaFoldDB" id="A0A8J5HMQ4"/>